<keyword evidence="2" id="KW-1185">Reference proteome</keyword>
<dbReference type="GeneID" id="94291565"/>
<comment type="caution">
    <text evidence="1">The sequence shown here is derived from an EMBL/GenBank/DDBJ whole genome shotgun (WGS) entry which is preliminary data.</text>
</comment>
<protein>
    <submittedName>
        <fullName evidence="1">Uncharacterized protein</fullName>
    </submittedName>
</protein>
<gene>
    <name evidence="1" type="ORF">JKF63_05530</name>
</gene>
<evidence type="ECO:0000313" key="2">
    <source>
        <dbReference type="Proteomes" id="UP000674318"/>
    </source>
</evidence>
<proteinExistence type="predicted"/>
<reference evidence="1 2" key="1">
    <citation type="submission" date="2021-02" db="EMBL/GenBank/DDBJ databases">
        <title>Porcisia hertigi Genome sequencing and assembly.</title>
        <authorList>
            <person name="Almutairi H."/>
            <person name="Gatherer D."/>
        </authorList>
    </citation>
    <scope>NUCLEOTIDE SEQUENCE [LARGE SCALE GENOMIC DNA]</scope>
    <source>
        <strain evidence="1 2">C119</strain>
    </source>
</reference>
<dbReference type="RefSeq" id="XP_067758163.1">
    <property type="nucleotide sequence ID" value="XM_067901488.1"/>
</dbReference>
<accession>A0A836IA89</accession>
<dbReference type="KEGG" id="phet:94291565"/>
<dbReference type="Proteomes" id="UP000674318">
    <property type="component" value="Chromosome 17"/>
</dbReference>
<sequence length="122" mass="13824">MRFPSRLHTQSRYKDEGRVNPIKTTVTTRMLLSTASTPKRATHITISALQTCRVSPVCAASDKRTHSQGCKHSAACQRDVDRSLPEPDLWRSRMCAAYLAHVDACNLREAPREDIHTDRIHK</sequence>
<organism evidence="1 2">
    <name type="scientific">Porcisia hertigi</name>
    <dbReference type="NCBI Taxonomy" id="2761500"/>
    <lineage>
        <taxon>Eukaryota</taxon>
        <taxon>Discoba</taxon>
        <taxon>Euglenozoa</taxon>
        <taxon>Kinetoplastea</taxon>
        <taxon>Metakinetoplastina</taxon>
        <taxon>Trypanosomatida</taxon>
        <taxon>Trypanosomatidae</taxon>
        <taxon>Leishmaniinae</taxon>
        <taxon>Porcisia</taxon>
    </lineage>
</organism>
<name>A0A836IA89_9TRYP</name>
<dbReference type="EMBL" id="JAFJZO010000017">
    <property type="protein sequence ID" value="KAG5508274.1"/>
    <property type="molecule type" value="Genomic_DNA"/>
</dbReference>
<dbReference type="AlphaFoldDB" id="A0A836IA89"/>
<evidence type="ECO:0000313" key="1">
    <source>
        <dbReference type="EMBL" id="KAG5508274.1"/>
    </source>
</evidence>